<comment type="caution">
    <text evidence="5">The sequence shown here is derived from an EMBL/GenBank/DDBJ whole genome shotgun (WGS) entry which is preliminary data.</text>
</comment>
<accession>A0A0Q3I9B6</accession>
<dbReference type="Pfam" id="PF00005">
    <property type="entry name" value="ABC_tran"/>
    <property type="match status" value="1"/>
</dbReference>
<proteinExistence type="predicted"/>
<name>A0A0Q3I9B6_9HYPH</name>
<evidence type="ECO:0000259" key="4">
    <source>
        <dbReference type="PROSITE" id="PS50893"/>
    </source>
</evidence>
<evidence type="ECO:0000313" key="6">
    <source>
        <dbReference type="Proteomes" id="UP000051562"/>
    </source>
</evidence>
<dbReference type="PROSITE" id="PS50893">
    <property type="entry name" value="ABC_TRANSPORTER_2"/>
    <property type="match status" value="1"/>
</dbReference>
<dbReference type="STRING" id="53254.SAMN05660750_02433"/>
<keyword evidence="6" id="KW-1185">Reference proteome</keyword>
<dbReference type="InterPro" id="IPR032823">
    <property type="entry name" value="BCA_ABC_TP_C"/>
</dbReference>
<dbReference type="Proteomes" id="UP000051562">
    <property type="component" value="Unassembled WGS sequence"/>
</dbReference>
<evidence type="ECO:0000256" key="2">
    <source>
        <dbReference type="ARBA" id="ARBA00022741"/>
    </source>
</evidence>
<dbReference type="CDD" id="cd03219">
    <property type="entry name" value="ABC_Mj1267_LivG_branched"/>
    <property type="match status" value="1"/>
</dbReference>
<dbReference type="InterPro" id="IPR003439">
    <property type="entry name" value="ABC_transporter-like_ATP-bd"/>
</dbReference>
<evidence type="ECO:0000256" key="3">
    <source>
        <dbReference type="ARBA" id="ARBA00022840"/>
    </source>
</evidence>
<dbReference type="GO" id="GO:0005886">
    <property type="term" value="C:plasma membrane"/>
    <property type="evidence" value="ECO:0007669"/>
    <property type="project" value="TreeGrafter"/>
</dbReference>
<dbReference type="RefSeq" id="WP_055727195.1">
    <property type="nucleotide sequence ID" value="NZ_LMAR01000023.1"/>
</dbReference>
<feature type="domain" description="ABC transporter" evidence="4">
    <location>
        <begin position="7"/>
        <end position="248"/>
    </location>
</feature>
<dbReference type="InterPro" id="IPR003593">
    <property type="entry name" value="AAA+_ATPase"/>
</dbReference>
<organism evidence="5 6">
    <name type="scientific">Bosea thiooxidans</name>
    <dbReference type="NCBI Taxonomy" id="53254"/>
    <lineage>
        <taxon>Bacteria</taxon>
        <taxon>Pseudomonadati</taxon>
        <taxon>Pseudomonadota</taxon>
        <taxon>Alphaproteobacteria</taxon>
        <taxon>Hyphomicrobiales</taxon>
        <taxon>Boseaceae</taxon>
        <taxon>Bosea</taxon>
    </lineage>
</organism>
<reference evidence="5 6" key="1">
    <citation type="submission" date="2015-10" db="EMBL/GenBank/DDBJ databases">
        <title>Draft genome of Bosea thiooxidans.</title>
        <authorList>
            <person name="Wang X."/>
        </authorList>
    </citation>
    <scope>NUCLEOTIDE SEQUENCE [LARGE SCALE GENOMIC DNA]</scope>
    <source>
        <strain evidence="5 6">CGMCC 9174</strain>
    </source>
</reference>
<keyword evidence="1" id="KW-0813">Transport</keyword>
<protein>
    <submittedName>
        <fullName evidence="5">ABC transporter ATP-binding protein</fullName>
    </submittedName>
</protein>
<dbReference type="InterPro" id="IPR051120">
    <property type="entry name" value="ABC_AA/LPS_Transport"/>
</dbReference>
<dbReference type="SUPFAM" id="SSF52540">
    <property type="entry name" value="P-loop containing nucleoside triphosphate hydrolases"/>
    <property type="match status" value="1"/>
</dbReference>
<keyword evidence="3 5" id="KW-0067">ATP-binding</keyword>
<gene>
    <name evidence="5" type="ORF">ARD30_03230</name>
</gene>
<dbReference type="Pfam" id="PF12399">
    <property type="entry name" value="BCA_ABC_TP_C"/>
    <property type="match status" value="1"/>
</dbReference>
<dbReference type="EMBL" id="LMAR01000023">
    <property type="protein sequence ID" value="KQK31429.1"/>
    <property type="molecule type" value="Genomic_DNA"/>
</dbReference>
<dbReference type="PANTHER" id="PTHR45772">
    <property type="entry name" value="CONSERVED COMPONENT OF ABC TRANSPORTER FOR NATURAL AMINO ACIDS-RELATED"/>
    <property type="match status" value="1"/>
</dbReference>
<dbReference type="PANTHER" id="PTHR45772:SF2">
    <property type="entry name" value="ABC TRANSPORTER ATP-BINDING PROTEIN"/>
    <property type="match status" value="1"/>
</dbReference>
<sequence>MTGQPLLSVRGLRKRFGGLIATDGVDLDVRTGEIHALIGPNGAGKTTLITQLFGELGHDEGAILLEGEEIGALPTPQRVARGLARTFQINQLLPDFTMLDNVALAVQAHQGHSFRFFAAARRDEALRGRARQHLATAGLSHRAEVRVADLSHGEQKQLEFAIALACEPRLLLLDEPMAGLGHAESEQMVAMLSALKGRVTMLLVEHDMDAVFALADRISVLVYGRVIATGTADEIRDNPEVRTAYLGEGDA</sequence>
<evidence type="ECO:0000256" key="1">
    <source>
        <dbReference type="ARBA" id="ARBA00022448"/>
    </source>
</evidence>
<keyword evidence="2" id="KW-0547">Nucleotide-binding</keyword>
<dbReference type="InterPro" id="IPR027417">
    <property type="entry name" value="P-loop_NTPase"/>
</dbReference>
<dbReference type="AlphaFoldDB" id="A0A0Q3I9B6"/>
<dbReference type="SMART" id="SM00382">
    <property type="entry name" value="AAA"/>
    <property type="match status" value="1"/>
</dbReference>
<dbReference type="Gene3D" id="3.40.50.300">
    <property type="entry name" value="P-loop containing nucleotide triphosphate hydrolases"/>
    <property type="match status" value="1"/>
</dbReference>
<dbReference type="GO" id="GO:0016887">
    <property type="term" value="F:ATP hydrolysis activity"/>
    <property type="evidence" value="ECO:0007669"/>
    <property type="project" value="InterPro"/>
</dbReference>
<evidence type="ECO:0000313" key="5">
    <source>
        <dbReference type="EMBL" id="KQK31429.1"/>
    </source>
</evidence>
<dbReference type="GO" id="GO:0005524">
    <property type="term" value="F:ATP binding"/>
    <property type="evidence" value="ECO:0007669"/>
    <property type="project" value="UniProtKB-KW"/>
</dbReference>